<dbReference type="PANTHER" id="PTHR38133:SF1">
    <property type="entry name" value="SLR1429 PROTEIN"/>
    <property type="match status" value="1"/>
</dbReference>
<dbReference type="eggNOG" id="COG4279">
    <property type="taxonomic scope" value="Bacteria"/>
</dbReference>
<name>Q8DGL1_THEVB</name>
<dbReference type="EMBL" id="BA000039">
    <property type="protein sequence ID" value="BAC09857.1"/>
    <property type="molecule type" value="Genomic_DNA"/>
</dbReference>
<sequence length="323" mass="36300">MKQPQILKITRKAASLKQKQKQQSAPVTLDVTATTAASEPVVEVAAGDRDSAQGRQHWWSERWIGVLESFGWRRRLERARNYVREGRVLTLEFKGNQVHAQVQGTAAEPYHVKLYLDAFSEEQWQYAIDGMAQKAFYAAKLLAGELPPSIEEVFTQAGLSLFPFTKFDIHSRCNCPDPVNPCKHIGAVYYLLGQSFNEDPFLLFQLRGKTKEEILQRLRHYRATATTPSMVPTPPPLYEPPKTDARFCQYRQPLPPELVVLVPRGQPQGVLSVLPPFPHEVSSEVAQLMATLEQMYSRASLAACRLAMGEPPGVEVTSETQPV</sequence>
<feature type="domain" description="SWIM-type" evidence="2">
    <location>
        <begin position="165"/>
        <end position="193"/>
    </location>
</feature>
<reference evidence="3 4" key="1">
    <citation type="journal article" date="2002" name="DNA Res.">
        <title>Complete genome structure of the thermophilic cyanobacterium Thermosynechococcus elongatus BP-1.</title>
        <authorList>
            <person name="Nakamura Y."/>
            <person name="Kaneko T."/>
            <person name="Sato S."/>
            <person name="Ikeuchi M."/>
            <person name="Katoh H."/>
            <person name="Sasamoto S."/>
            <person name="Watanabe A."/>
            <person name="Iriguchi M."/>
            <person name="Kawashima K."/>
            <person name="Kimura T."/>
            <person name="Kishida Y."/>
            <person name="Kiyokawa C."/>
            <person name="Kohara M."/>
            <person name="Matsumoto M."/>
            <person name="Matsuno A."/>
            <person name="Nakazaki N."/>
            <person name="Shimpo S."/>
            <person name="Sugimoto M."/>
            <person name="Takeuchi C."/>
            <person name="Yamada M."/>
            <person name="Tabata S."/>
        </authorList>
    </citation>
    <scope>NUCLEOTIDE SEQUENCE [LARGE SCALE GENOMIC DNA]</scope>
    <source>
        <strain evidence="4">IAM M-273 / NIES-2133 / BP-1</strain>
    </source>
</reference>
<dbReference type="GO" id="GO:0008270">
    <property type="term" value="F:zinc ion binding"/>
    <property type="evidence" value="ECO:0007669"/>
    <property type="project" value="UniProtKB-KW"/>
</dbReference>
<dbReference type="STRING" id="197221.gene:10748923"/>
<dbReference type="PATRIC" id="fig|197221.4.peg.2414"/>
<dbReference type="PANTHER" id="PTHR38133">
    <property type="entry name" value="SLR1429 PROTEIN"/>
    <property type="match status" value="1"/>
</dbReference>
<keyword evidence="1" id="KW-0863">Zinc-finger</keyword>
<dbReference type="InterPro" id="IPR007527">
    <property type="entry name" value="Znf_SWIM"/>
</dbReference>
<keyword evidence="1" id="KW-0862">Zinc</keyword>
<evidence type="ECO:0000259" key="2">
    <source>
        <dbReference type="PROSITE" id="PS50966"/>
    </source>
</evidence>
<evidence type="ECO:0000313" key="4">
    <source>
        <dbReference type="Proteomes" id="UP000000440"/>
    </source>
</evidence>
<gene>
    <name evidence="3" type="ordered locus">tlr2305</name>
</gene>
<accession>Q8DGL1</accession>
<keyword evidence="4" id="KW-1185">Reference proteome</keyword>
<organism evidence="3 4">
    <name type="scientific">Thermosynechococcus vestitus (strain NIES-2133 / IAM M-273 / BP-1)</name>
    <dbReference type="NCBI Taxonomy" id="197221"/>
    <lineage>
        <taxon>Bacteria</taxon>
        <taxon>Bacillati</taxon>
        <taxon>Cyanobacteriota</taxon>
        <taxon>Cyanophyceae</taxon>
        <taxon>Acaryochloridales</taxon>
        <taxon>Thermosynechococcaceae</taxon>
        <taxon>Thermosynechococcus</taxon>
    </lineage>
</organism>
<protein>
    <submittedName>
        <fullName evidence="3">Tlr2305 protein</fullName>
    </submittedName>
</protein>
<dbReference type="RefSeq" id="WP_011058138.1">
    <property type="nucleotide sequence ID" value="NC_004113.1"/>
</dbReference>
<proteinExistence type="predicted"/>
<dbReference type="Proteomes" id="UP000000440">
    <property type="component" value="Chromosome"/>
</dbReference>
<dbReference type="EnsemblBacteria" id="BAC09857">
    <property type="protein sequence ID" value="BAC09857"/>
    <property type="gene ID" value="BAC09857"/>
</dbReference>
<dbReference type="KEGG" id="tel:tlr2305"/>
<evidence type="ECO:0000313" key="3">
    <source>
        <dbReference type="EMBL" id="BAC09857.1"/>
    </source>
</evidence>
<keyword evidence="1" id="KW-0479">Metal-binding</keyword>
<evidence type="ECO:0000256" key="1">
    <source>
        <dbReference type="PROSITE-ProRule" id="PRU00325"/>
    </source>
</evidence>
<dbReference type="PROSITE" id="PS50966">
    <property type="entry name" value="ZF_SWIM"/>
    <property type="match status" value="1"/>
</dbReference>
<dbReference type="AlphaFoldDB" id="Q8DGL1"/>